<accession>A0ABT5T7T1</accession>
<reference evidence="2" key="1">
    <citation type="submission" date="2023-02" db="EMBL/GenBank/DDBJ databases">
        <title>Description of Roseinatronobacter alkalisoli sp. nov., an alkaliphilic bacerium isolated from soda soil.</title>
        <authorList>
            <person name="Wei W."/>
        </authorList>
    </citation>
    <scope>NUCLEOTIDE SEQUENCE</scope>
    <source>
        <strain evidence="2">HJB301</strain>
    </source>
</reference>
<dbReference type="EMBL" id="JAQZSM010000005">
    <property type="protein sequence ID" value="MDD7971031.1"/>
    <property type="molecule type" value="Genomic_DNA"/>
</dbReference>
<gene>
    <name evidence="2" type="ORF">PUT78_07960</name>
</gene>
<name>A0ABT5T7T1_9RHOB</name>
<comment type="caution">
    <text evidence="2">The sequence shown here is derived from an EMBL/GenBank/DDBJ whole genome shotgun (WGS) entry which is preliminary data.</text>
</comment>
<dbReference type="RefSeq" id="WP_274351718.1">
    <property type="nucleotide sequence ID" value="NZ_JAQZSM010000005.1"/>
</dbReference>
<evidence type="ECO:0000313" key="3">
    <source>
        <dbReference type="Proteomes" id="UP001431784"/>
    </source>
</evidence>
<dbReference type="NCBIfam" id="TIGR02122">
    <property type="entry name" value="TRAP_TAXI"/>
    <property type="match status" value="1"/>
</dbReference>
<evidence type="ECO:0000256" key="1">
    <source>
        <dbReference type="SAM" id="SignalP"/>
    </source>
</evidence>
<keyword evidence="1" id="KW-0732">Signal</keyword>
<keyword evidence="3" id="KW-1185">Reference proteome</keyword>
<dbReference type="PANTHER" id="PTHR42941:SF1">
    <property type="entry name" value="SLL1037 PROTEIN"/>
    <property type="match status" value="1"/>
</dbReference>
<dbReference type="InterPro" id="IPR011852">
    <property type="entry name" value="TRAP_TAXI"/>
</dbReference>
<dbReference type="Pfam" id="PF16868">
    <property type="entry name" value="NMT1_3"/>
    <property type="match status" value="1"/>
</dbReference>
<dbReference type="PANTHER" id="PTHR42941">
    <property type="entry name" value="SLL1037 PROTEIN"/>
    <property type="match status" value="1"/>
</dbReference>
<feature type="chain" id="PRO_5045722262" evidence="1">
    <location>
        <begin position="24"/>
        <end position="333"/>
    </location>
</feature>
<evidence type="ECO:0000313" key="2">
    <source>
        <dbReference type="EMBL" id="MDD7971031.1"/>
    </source>
</evidence>
<dbReference type="Gene3D" id="3.40.190.10">
    <property type="entry name" value="Periplasmic binding protein-like II"/>
    <property type="match status" value="2"/>
</dbReference>
<protein>
    <submittedName>
        <fullName evidence="2">TAXI family TRAP transporter solute-binding subunit</fullName>
    </submittedName>
</protein>
<feature type="signal peptide" evidence="1">
    <location>
        <begin position="1"/>
        <end position="23"/>
    </location>
</feature>
<proteinExistence type="predicted"/>
<organism evidence="2 3">
    <name type="scientific">Roseinatronobacter alkalisoli</name>
    <dbReference type="NCBI Taxonomy" id="3028235"/>
    <lineage>
        <taxon>Bacteria</taxon>
        <taxon>Pseudomonadati</taxon>
        <taxon>Pseudomonadota</taxon>
        <taxon>Alphaproteobacteria</taxon>
        <taxon>Rhodobacterales</taxon>
        <taxon>Paracoccaceae</taxon>
        <taxon>Roseinatronobacter</taxon>
    </lineage>
</organism>
<sequence>MHINVKQIAAAATFAVLAQPVLAEDVALSLISQAPGSSWYSYGSTFGEIISASDGDFNIAVEVLPRGGGMTNPVAASQGVADLAFASANAAVWARDGIGEDFEGRKSEDIRAVVGGLQIAHSTIAARKAYVESTGKDTLEAMMAGPDYPTIVMKPQGSQVPIMADYMFEAMGSGLEDMRDKGAITQISTAQIAQMLRDGTADVYIENSPVGQATMTEVTLTTDMVFIPFPQEVLDHMTALGAPAGPMPAGSYPGQDGDYVNPTSATILIANKDVSADVIYQVTKALVEQRDAIAEAYPALADWDPQAGAQPDQAVIELHEGAARYYRERGWIE</sequence>
<dbReference type="Proteomes" id="UP001431784">
    <property type="component" value="Unassembled WGS sequence"/>
</dbReference>
<dbReference type="SUPFAM" id="SSF53850">
    <property type="entry name" value="Periplasmic binding protein-like II"/>
    <property type="match status" value="1"/>
</dbReference>